<evidence type="ECO:0000256" key="1">
    <source>
        <dbReference type="SAM" id="MobiDB-lite"/>
    </source>
</evidence>
<comment type="caution">
    <text evidence="3">The sequence shown here is derived from an EMBL/GenBank/DDBJ whole genome shotgun (WGS) entry which is preliminary data.</text>
</comment>
<dbReference type="Pfam" id="PF00656">
    <property type="entry name" value="Peptidase_C14"/>
    <property type="match status" value="1"/>
</dbReference>
<evidence type="ECO:0000313" key="4">
    <source>
        <dbReference type="Proteomes" id="UP000696280"/>
    </source>
</evidence>
<feature type="compositionally biased region" description="Polar residues" evidence="1">
    <location>
        <begin position="445"/>
        <end position="454"/>
    </location>
</feature>
<dbReference type="GO" id="GO:0004197">
    <property type="term" value="F:cysteine-type endopeptidase activity"/>
    <property type="evidence" value="ECO:0007669"/>
    <property type="project" value="InterPro"/>
</dbReference>
<name>A0A9N9PUG2_9HELO</name>
<proteinExistence type="predicted"/>
<accession>A0A9N9PUG2</accession>
<dbReference type="EMBL" id="CAJVRL010000057">
    <property type="protein sequence ID" value="CAG8954502.1"/>
    <property type="molecule type" value="Genomic_DNA"/>
</dbReference>
<feature type="compositionally biased region" description="Basic residues" evidence="1">
    <location>
        <begin position="462"/>
        <end position="473"/>
    </location>
</feature>
<organism evidence="3 4">
    <name type="scientific">Hymenoscyphus fraxineus</name>
    <dbReference type="NCBI Taxonomy" id="746836"/>
    <lineage>
        <taxon>Eukaryota</taxon>
        <taxon>Fungi</taxon>
        <taxon>Dikarya</taxon>
        <taxon>Ascomycota</taxon>
        <taxon>Pezizomycotina</taxon>
        <taxon>Leotiomycetes</taxon>
        <taxon>Helotiales</taxon>
        <taxon>Helotiaceae</taxon>
        <taxon>Hymenoscyphus</taxon>
    </lineage>
</organism>
<evidence type="ECO:0000313" key="3">
    <source>
        <dbReference type="EMBL" id="CAG8954502.1"/>
    </source>
</evidence>
<sequence length="473" mass="52953">MAKISGIPPGSPSQPENHQDKDASLDSQMKAIWDAEMETPRTKPVLYREVHVLLLSWDDNVDDLKTGKEVKQLQTLFEATFKFQTTWKILHRMERPTAQAQANKHLANFVADHEDQSTLLIVYYAGHGRPGDSKNGLTLAARQDINPKPDAELSEIIWSSTEHIIKATRSDVLVIFDCCYAGALEKNHRSIPHRRAYEYLAATSADSETYKPGPKSFTTALIWSMEHLAMTEGNFTTQHLLSTIIKDAPNFPQNQYPRLSDGVAFCQRKITLTPLNKGNVVEVSPIETQEERWGPAIDLSLRFTFNESSLNTDLISKLAKKVSKCLSRDEFKGSMVNWEGLNTRCNEHSAASVAHRWLSLTQHKRRISTGVPTRNSFDSSLVERSLSMPGLGGMNSLNTPNLYDFKGSREAGNLPTPGWEHASSSDFSEEGHKRPASDMDEDTPVSCTSSNEGLSKTPIIRARPHKRKRLSQP</sequence>
<evidence type="ECO:0000259" key="2">
    <source>
        <dbReference type="Pfam" id="PF00656"/>
    </source>
</evidence>
<feature type="region of interest" description="Disordered" evidence="1">
    <location>
        <begin position="1"/>
        <end position="24"/>
    </location>
</feature>
<dbReference type="OrthoDB" id="4760831at2759"/>
<reference evidence="3" key="1">
    <citation type="submission" date="2021-07" db="EMBL/GenBank/DDBJ databases">
        <authorList>
            <person name="Durling M."/>
        </authorList>
    </citation>
    <scope>NUCLEOTIDE SEQUENCE</scope>
</reference>
<dbReference type="Proteomes" id="UP000696280">
    <property type="component" value="Unassembled WGS sequence"/>
</dbReference>
<feature type="region of interest" description="Disordered" evidence="1">
    <location>
        <begin position="413"/>
        <end position="473"/>
    </location>
</feature>
<gene>
    <name evidence="3" type="ORF">HYFRA_00004415</name>
</gene>
<keyword evidence="4" id="KW-1185">Reference proteome</keyword>
<dbReference type="Gene3D" id="3.40.50.1460">
    <property type="match status" value="1"/>
</dbReference>
<dbReference type="InterPro" id="IPR011600">
    <property type="entry name" value="Pept_C14_caspase"/>
</dbReference>
<protein>
    <recommendedName>
        <fullName evidence="2">Peptidase C14 caspase domain-containing protein</fullName>
    </recommendedName>
</protein>
<dbReference type="AlphaFoldDB" id="A0A9N9PUG2"/>
<dbReference type="GO" id="GO:0006508">
    <property type="term" value="P:proteolysis"/>
    <property type="evidence" value="ECO:0007669"/>
    <property type="project" value="InterPro"/>
</dbReference>
<feature type="domain" description="Peptidase C14 caspase" evidence="2">
    <location>
        <begin position="68"/>
        <end position="226"/>
    </location>
</feature>